<dbReference type="InterPro" id="IPR041664">
    <property type="entry name" value="AAA_16"/>
</dbReference>
<dbReference type="PANTHER" id="PTHR43642">
    <property type="entry name" value="HYBRID SIGNAL TRANSDUCTION HISTIDINE KINASE G"/>
    <property type="match status" value="1"/>
</dbReference>
<evidence type="ECO:0000259" key="8">
    <source>
        <dbReference type="PROSITE" id="PS50109"/>
    </source>
</evidence>
<dbReference type="RefSeq" id="WP_153820219.1">
    <property type="nucleotide sequence ID" value="NZ_WJIE01000004.1"/>
</dbReference>
<dbReference type="PROSITE" id="PS50011">
    <property type="entry name" value="PROTEIN_KINASE_DOM"/>
    <property type="match status" value="1"/>
</dbReference>
<keyword evidence="3" id="KW-0597">Phosphoprotein</keyword>
<dbReference type="InterPro" id="IPR013656">
    <property type="entry name" value="PAS_4"/>
</dbReference>
<dbReference type="SUPFAM" id="SSF52540">
    <property type="entry name" value="P-loop containing nucleoside triphosphate hydrolases"/>
    <property type="match status" value="1"/>
</dbReference>
<keyword evidence="6" id="KW-0175">Coiled coil</keyword>
<dbReference type="SMART" id="SM00388">
    <property type="entry name" value="HisKA"/>
    <property type="match status" value="1"/>
</dbReference>
<dbReference type="InterPro" id="IPR029016">
    <property type="entry name" value="GAF-like_dom_sf"/>
</dbReference>
<keyword evidence="4" id="KW-0808">Transferase</keyword>
<dbReference type="InterPro" id="IPR053159">
    <property type="entry name" value="Hybrid_Histidine_Kinase"/>
</dbReference>
<dbReference type="InterPro" id="IPR000700">
    <property type="entry name" value="PAS-assoc_C"/>
</dbReference>
<name>A0A6N7PMS9_9BACT</name>
<feature type="domain" description="PAC" evidence="10">
    <location>
        <begin position="1542"/>
        <end position="1595"/>
    </location>
</feature>
<dbReference type="InterPro" id="IPR004358">
    <property type="entry name" value="Sig_transdc_His_kin-like_C"/>
</dbReference>
<dbReference type="SMART" id="SM00065">
    <property type="entry name" value="GAF"/>
    <property type="match status" value="1"/>
</dbReference>
<dbReference type="CDD" id="cd00082">
    <property type="entry name" value="HisKA"/>
    <property type="match status" value="1"/>
</dbReference>
<protein>
    <recommendedName>
        <fullName evidence="2">histidine kinase</fullName>
        <ecNumber evidence="2">2.7.13.3</ecNumber>
    </recommendedName>
</protein>
<dbReference type="Proteomes" id="UP000440224">
    <property type="component" value="Unassembled WGS sequence"/>
</dbReference>
<dbReference type="InterPro" id="IPR005467">
    <property type="entry name" value="His_kinase_dom"/>
</dbReference>
<dbReference type="Gene3D" id="1.10.287.130">
    <property type="match status" value="1"/>
</dbReference>
<dbReference type="InterPro" id="IPR035965">
    <property type="entry name" value="PAS-like_dom_sf"/>
</dbReference>
<evidence type="ECO:0000313" key="12">
    <source>
        <dbReference type="Proteomes" id="UP000440224"/>
    </source>
</evidence>
<comment type="caution">
    <text evidence="11">The sequence shown here is derived from an EMBL/GenBank/DDBJ whole genome shotgun (WGS) entry which is preliminary data.</text>
</comment>
<dbReference type="PROSITE" id="PS50112">
    <property type="entry name" value="PAS"/>
    <property type="match status" value="1"/>
</dbReference>
<gene>
    <name evidence="11" type="ORF">GF068_15895</name>
</gene>
<reference evidence="11 12" key="1">
    <citation type="submission" date="2019-10" db="EMBL/GenBank/DDBJ databases">
        <title>A soil myxobacterium in the family Polyangiaceae.</title>
        <authorList>
            <person name="Li Y."/>
            <person name="Wang J."/>
        </authorList>
    </citation>
    <scope>NUCLEOTIDE SEQUENCE [LARGE SCALE GENOMIC DNA]</scope>
    <source>
        <strain evidence="11 12">DSM 14734</strain>
    </source>
</reference>
<dbReference type="InterPro" id="IPR003018">
    <property type="entry name" value="GAF"/>
</dbReference>
<dbReference type="NCBIfam" id="TIGR00229">
    <property type="entry name" value="sensory_box"/>
    <property type="match status" value="1"/>
</dbReference>
<dbReference type="InterPro" id="IPR000014">
    <property type="entry name" value="PAS"/>
</dbReference>
<comment type="catalytic activity">
    <reaction evidence="1">
        <text>ATP + protein L-histidine = ADP + protein N-phospho-L-histidine.</text>
        <dbReference type="EC" id="2.7.13.3"/>
    </reaction>
</comment>
<dbReference type="OrthoDB" id="5521237at2"/>
<dbReference type="Gene3D" id="3.40.50.300">
    <property type="entry name" value="P-loop containing nucleotide triphosphate hydrolases"/>
    <property type="match status" value="1"/>
</dbReference>
<dbReference type="Pfam" id="PF00512">
    <property type="entry name" value="HisKA"/>
    <property type="match status" value="1"/>
</dbReference>
<feature type="domain" description="Histidine kinase" evidence="8">
    <location>
        <begin position="1606"/>
        <end position="1823"/>
    </location>
</feature>
<dbReference type="PROSITE" id="PS50109">
    <property type="entry name" value="HIS_KIN"/>
    <property type="match status" value="1"/>
</dbReference>
<dbReference type="Pfam" id="PF02518">
    <property type="entry name" value="HATPase_c"/>
    <property type="match status" value="1"/>
</dbReference>
<sequence>MLEIAGYSTDELLVDDGRTVLYRAHRRDDGRPVLLKLLRGDRPTNDEYARLQREYEISRGLSPPAPIRACALDTSSPRPVLVLEDVEGVPLAQLLGEPMPVGRFLSLAAQITSALSELHAQDVVHRSLRPACVFVLHDEGGVKIGDFSRAFVLRHDEAPLEEAHGIASALPYTSPEQLVRAARVDGRADLYSLGVIFYEMLVGSLPFSARDPVEWIHCHVAQRPSAPAARLPAIPSIVSDIVLKLLAKEPEDRYQSARGLEADLLRCLAQWRQATHIEPFPLGEQDVPERLQLTKRLYGRDADLAALHEAFERVARDGRPALVLLSGFSGIGKSTLMGELRWSVMQRDCAFAAGKFDLVMRERPYAIFSQALAELVQKLLGAPEEHIEAWRVRILDSLGPNARLMTEFVPRLSLIVGEQPAVPALPPTEAQGRFRRVLWKLLSLFSAPEKPLVLFLDDLQWVDTASRELIEHLMLHPDTRHLLLVGAYRDNEVDASHPLAGMLRALAEADAVVQTIHLGPLDVRELETLLVDTLHASRAAVAPLARLIHEKTAGNPFFVNQFLTALYHEDLLRFDASARAFRWDTDRIHEKGYTDNVADLMAAKLMRLSSAAREVLMLSACAGHQVDMRTLVAITGLTEEALQRLLWEPLEAGLLVRRGDLVSFTHDRVQQAAYALVPPERRGDIHLQIGRHLLREAGSPEEHVFDLANHFNLGAERIVDRRERETAAEIDLAAARKAHGATAYAAAADYYAAGIALLSSDAWESRHDLMWSLELGRAECRFLAGRPAEAEALLGALLGRARSRFQRAAVHRVLTDLHITQARYAEAAQSGLASLALFGLRLPAHPSPAAVDAAYEAVLVELGERPIESLLDEPPMVDPDACAALDVMSSLIAPAYLTDENLLCLLACQMALVTLRNGIAPASAHGYACFGMVLGPRFGRYEEGYRFGHLACELSEREENLASRPKVINYFANHTDPWTHHVRQGIRLTEQGLDAALRLGNLTYTCYLSFQLLVFRWAASDPLEEILADSERRLAYVRNAKFGYMIDGIAGIRLAIRRLHDPRAPDLDPSLSAQALEKRLDAPFQGAMRSLYYMLKAESLLFAGDMEGASIAAAVAKADLWTARSHLFVSSYPFVRAVSLAASAEAGAPDAVLREIAEHRRLLAAWAARCPDNFAHKASLVDAELARLEGRHEQAMALYEQAVKEARRHGFLQYEALANELAGRYYLARGYVTIGCAYLHEARDGHRRWGAHEKVRQLDASFPALDKRPSGDDADAVRGTDVQLDTLTVVKATQAISQEIVLPRLLSTLTRLVIEHAGAQRGTLVLAKGEGSSVVATAEAGQEQVTLVTSAEERSLEALPMSILHYVRRTRDRVLLGDASAPSPFATDPYILRFRPRSVYCAPIIRKDTLVGLAYLENNLTPRAFTQDKLTVLDFLFSQAAISLENAKLYAELEQENAERTRAEAKVRKSQQQLQAIIDNTSAVVFIKDLEGRYILINRPFEELWQRSKTEILGKTDAQVSGVPHEVDSYRRNDRIVLESGKAMQLEETAFHDGTLHTFLVIKFPVYDATGQAYGVCGIGTDITERKRGENALREAVRLRDEFLSVASHELRTPLTSLQLATQRLQRLAGKETLAPEAVRELATVSARQVKRLDQLVDALLDVSRLQMGELSLRFEPVDLALVARDVLDGLAADLTRAGCPVQTNIHGPVVGSWDRLRLEQVLTNLLTNAMKFGAGKPIEVAVSEDDGQATLVVTDHGIGIEPAAQERIFRRFERAVPVEHYGGLGLGLYIAHQIVSSHGGTIEVESRPGDGATFTVRLPLAPAPTPTAGGLTA</sequence>
<dbReference type="SMART" id="SM00387">
    <property type="entry name" value="HATPase_c"/>
    <property type="match status" value="1"/>
</dbReference>
<evidence type="ECO:0000256" key="6">
    <source>
        <dbReference type="SAM" id="Coils"/>
    </source>
</evidence>
<dbReference type="InterPro" id="IPR027417">
    <property type="entry name" value="P-loop_NTPase"/>
</dbReference>
<dbReference type="Gene3D" id="1.10.510.10">
    <property type="entry name" value="Transferase(Phosphotransferase) domain 1"/>
    <property type="match status" value="1"/>
</dbReference>
<dbReference type="GO" id="GO:0000155">
    <property type="term" value="F:phosphorelay sensor kinase activity"/>
    <property type="evidence" value="ECO:0007669"/>
    <property type="project" value="InterPro"/>
</dbReference>
<dbReference type="InterPro" id="IPR000719">
    <property type="entry name" value="Prot_kinase_dom"/>
</dbReference>
<evidence type="ECO:0000259" key="9">
    <source>
        <dbReference type="PROSITE" id="PS50112"/>
    </source>
</evidence>
<dbReference type="SUPFAM" id="SSF55874">
    <property type="entry name" value="ATPase domain of HSP90 chaperone/DNA topoisomerase II/histidine kinase"/>
    <property type="match status" value="1"/>
</dbReference>
<evidence type="ECO:0000256" key="4">
    <source>
        <dbReference type="ARBA" id="ARBA00022679"/>
    </source>
</evidence>
<evidence type="ECO:0000256" key="1">
    <source>
        <dbReference type="ARBA" id="ARBA00000085"/>
    </source>
</evidence>
<dbReference type="Pfam" id="PF01590">
    <property type="entry name" value="GAF"/>
    <property type="match status" value="1"/>
</dbReference>
<dbReference type="CDD" id="cd14014">
    <property type="entry name" value="STKc_PknB_like"/>
    <property type="match status" value="1"/>
</dbReference>
<dbReference type="Pfam" id="PF08448">
    <property type="entry name" value="PAS_4"/>
    <property type="match status" value="1"/>
</dbReference>
<dbReference type="SUPFAM" id="SSF56112">
    <property type="entry name" value="Protein kinase-like (PK-like)"/>
    <property type="match status" value="1"/>
</dbReference>
<dbReference type="Pfam" id="PF13191">
    <property type="entry name" value="AAA_16"/>
    <property type="match status" value="1"/>
</dbReference>
<organism evidence="11 12">
    <name type="scientific">Polyangium spumosum</name>
    <dbReference type="NCBI Taxonomy" id="889282"/>
    <lineage>
        <taxon>Bacteria</taxon>
        <taxon>Pseudomonadati</taxon>
        <taxon>Myxococcota</taxon>
        <taxon>Polyangia</taxon>
        <taxon>Polyangiales</taxon>
        <taxon>Polyangiaceae</taxon>
        <taxon>Polyangium</taxon>
    </lineage>
</organism>
<dbReference type="SUPFAM" id="SSF55785">
    <property type="entry name" value="PYP-like sensor domain (PAS domain)"/>
    <property type="match status" value="1"/>
</dbReference>
<dbReference type="Gene3D" id="3.30.565.10">
    <property type="entry name" value="Histidine kinase-like ATPase, C-terminal domain"/>
    <property type="match status" value="1"/>
</dbReference>
<evidence type="ECO:0000259" key="10">
    <source>
        <dbReference type="PROSITE" id="PS50113"/>
    </source>
</evidence>
<accession>A0A6N7PMS9</accession>
<dbReference type="SMART" id="SM00091">
    <property type="entry name" value="PAS"/>
    <property type="match status" value="1"/>
</dbReference>
<dbReference type="GO" id="GO:0005524">
    <property type="term" value="F:ATP binding"/>
    <property type="evidence" value="ECO:0007669"/>
    <property type="project" value="InterPro"/>
</dbReference>
<dbReference type="InterPro" id="IPR003661">
    <property type="entry name" value="HisK_dim/P_dom"/>
</dbReference>
<dbReference type="EMBL" id="WJIE01000004">
    <property type="protein sequence ID" value="MRG93383.1"/>
    <property type="molecule type" value="Genomic_DNA"/>
</dbReference>
<dbReference type="Gene3D" id="3.30.450.40">
    <property type="match status" value="1"/>
</dbReference>
<dbReference type="InterPro" id="IPR003594">
    <property type="entry name" value="HATPase_dom"/>
</dbReference>
<evidence type="ECO:0000256" key="2">
    <source>
        <dbReference type="ARBA" id="ARBA00012438"/>
    </source>
</evidence>
<feature type="coiled-coil region" evidence="6">
    <location>
        <begin position="1444"/>
        <end position="1480"/>
    </location>
</feature>
<dbReference type="EC" id="2.7.13.3" evidence="2"/>
<evidence type="ECO:0000313" key="11">
    <source>
        <dbReference type="EMBL" id="MRG93383.1"/>
    </source>
</evidence>
<dbReference type="InterPro" id="IPR036890">
    <property type="entry name" value="HATPase_C_sf"/>
</dbReference>
<dbReference type="InterPro" id="IPR036097">
    <property type="entry name" value="HisK_dim/P_sf"/>
</dbReference>
<feature type="domain" description="PAS" evidence="9">
    <location>
        <begin position="1470"/>
        <end position="1541"/>
    </location>
</feature>
<evidence type="ECO:0000259" key="7">
    <source>
        <dbReference type="PROSITE" id="PS50011"/>
    </source>
</evidence>
<dbReference type="PROSITE" id="PS50113">
    <property type="entry name" value="PAC"/>
    <property type="match status" value="1"/>
</dbReference>
<dbReference type="SUPFAM" id="SSF55781">
    <property type="entry name" value="GAF domain-like"/>
    <property type="match status" value="1"/>
</dbReference>
<dbReference type="CDD" id="cd00130">
    <property type="entry name" value="PAS"/>
    <property type="match status" value="1"/>
</dbReference>
<evidence type="ECO:0000256" key="5">
    <source>
        <dbReference type="ARBA" id="ARBA00022777"/>
    </source>
</evidence>
<keyword evidence="5" id="KW-0418">Kinase</keyword>
<feature type="domain" description="Protein kinase" evidence="7">
    <location>
        <begin position="7"/>
        <end position="265"/>
    </location>
</feature>
<dbReference type="InterPro" id="IPR011009">
    <property type="entry name" value="Kinase-like_dom_sf"/>
</dbReference>
<dbReference type="PANTHER" id="PTHR43642:SF1">
    <property type="entry name" value="HYBRID SIGNAL TRANSDUCTION HISTIDINE KINASE G"/>
    <property type="match status" value="1"/>
</dbReference>
<dbReference type="CDD" id="cd00075">
    <property type="entry name" value="HATPase"/>
    <property type="match status" value="1"/>
</dbReference>
<proteinExistence type="predicted"/>
<dbReference type="PRINTS" id="PR00344">
    <property type="entry name" value="BCTRLSENSOR"/>
</dbReference>
<keyword evidence="12" id="KW-1185">Reference proteome</keyword>
<dbReference type="Pfam" id="PF00069">
    <property type="entry name" value="Pkinase"/>
    <property type="match status" value="1"/>
</dbReference>
<dbReference type="SUPFAM" id="SSF47384">
    <property type="entry name" value="Homodimeric domain of signal transducing histidine kinase"/>
    <property type="match status" value="1"/>
</dbReference>
<dbReference type="Gene3D" id="3.30.450.20">
    <property type="entry name" value="PAS domain"/>
    <property type="match status" value="1"/>
</dbReference>
<evidence type="ECO:0000256" key="3">
    <source>
        <dbReference type="ARBA" id="ARBA00022553"/>
    </source>
</evidence>
<dbReference type="FunFam" id="3.30.565.10:FF:000006">
    <property type="entry name" value="Sensor histidine kinase WalK"/>
    <property type="match status" value="1"/>
</dbReference>